<accession>A0A4V1XAN3</accession>
<feature type="region of interest" description="Disordered" evidence="1">
    <location>
        <begin position="1"/>
        <end position="149"/>
    </location>
</feature>
<dbReference type="STRING" id="155417.A0A4V1XAN3"/>
<evidence type="ECO:0000256" key="1">
    <source>
        <dbReference type="SAM" id="MobiDB-lite"/>
    </source>
</evidence>
<name>A0A4V1XAN3_9PEZI</name>
<protein>
    <submittedName>
        <fullName evidence="2">Uncharacterized protein</fullName>
    </submittedName>
</protein>
<proteinExistence type="predicted"/>
<feature type="compositionally biased region" description="Low complexity" evidence="1">
    <location>
        <begin position="317"/>
        <end position="333"/>
    </location>
</feature>
<evidence type="ECO:0000313" key="3">
    <source>
        <dbReference type="Proteomes" id="UP000293360"/>
    </source>
</evidence>
<comment type="caution">
    <text evidence="2">The sequence shown here is derived from an EMBL/GenBank/DDBJ whole genome shotgun (WGS) entry which is preliminary data.</text>
</comment>
<feature type="compositionally biased region" description="Polar residues" evidence="1">
    <location>
        <begin position="117"/>
        <end position="139"/>
    </location>
</feature>
<feature type="region of interest" description="Disordered" evidence="1">
    <location>
        <begin position="317"/>
        <end position="338"/>
    </location>
</feature>
<reference evidence="2 3" key="1">
    <citation type="submission" date="2018-06" db="EMBL/GenBank/DDBJ databases">
        <title>Complete Genomes of Monosporascus.</title>
        <authorList>
            <person name="Robinson A.J."/>
            <person name="Natvig D.O."/>
        </authorList>
    </citation>
    <scope>NUCLEOTIDE SEQUENCE [LARGE SCALE GENOMIC DNA]</scope>
    <source>
        <strain evidence="2 3">CBS 110550</strain>
    </source>
</reference>
<dbReference type="EMBL" id="QJNU01000265">
    <property type="protein sequence ID" value="RYP03349.1"/>
    <property type="molecule type" value="Genomic_DNA"/>
</dbReference>
<feature type="compositionally biased region" description="Pro residues" evidence="1">
    <location>
        <begin position="106"/>
        <end position="116"/>
    </location>
</feature>
<evidence type="ECO:0000313" key="2">
    <source>
        <dbReference type="EMBL" id="RYP03349.1"/>
    </source>
</evidence>
<dbReference type="OrthoDB" id="2446291at2759"/>
<dbReference type="Proteomes" id="UP000293360">
    <property type="component" value="Unassembled WGS sequence"/>
</dbReference>
<feature type="compositionally biased region" description="Polar residues" evidence="1">
    <location>
        <begin position="68"/>
        <end position="78"/>
    </location>
</feature>
<gene>
    <name evidence="2" type="ORF">DL764_005204</name>
</gene>
<organism evidence="2 3">
    <name type="scientific">Monosporascus ibericus</name>
    <dbReference type="NCBI Taxonomy" id="155417"/>
    <lineage>
        <taxon>Eukaryota</taxon>
        <taxon>Fungi</taxon>
        <taxon>Dikarya</taxon>
        <taxon>Ascomycota</taxon>
        <taxon>Pezizomycotina</taxon>
        <taxon>Sordariomycetes</taxon>
        <taxon>Xylariomycetidae</taxon>
        <taxon>Xylariales</taxon>
        <taxon>Xylariales incertae sedis</taxon>
        <taxon>Monosporascus</taxon>
    </lineage>
</organism>
<dbReference type="AlphaFoldDB" id="A0A4V1XAN3"/>
<keyword evidence="3" id="KW-1185">Reference proteome</keyword>
<sequence>MFETQWLEPARKRSREEDEYEGIITCGGSGMGFTEHRNVSPPASPSHPSPMLRGWSSSASADDDRQYKQLNHMLNNVQLIRPRKQKRLQSLPFRTSPTQKRWTDPPSLPAPHPPPNGLTSSGAESQKWSSAPDLSQQHSPNPPMDVDRDADMVADDSYAPQNLASAPSRPDPSMSGRIPTPIHCTFAAQVRGNSWAPMNQSAHAANQVVNVASENHGGFTSRRNDSVPRSLGGAAEWSMVQDRRLPSPISECGGEDTPSTPGMVLDSSCSPVMANLQRPYLPHLPHSTNPVAMLLHPNIQTTPPQVADVVDADAGMTDADAANPTSAPASPSPRGKFGHCRSKHTLNSWTLQPGMKKSFSIGYRADCEKCRMKIPGHFNHIIVS</sequence>